<comment type="caution">
    <text evidence="9">The sequence shown here is derived from an EMBL/GenBank/DDBJ whole genome shotgun (WGS) entry which is preliminary data.</text>
</comment>
<evidence type="ECO:0000256" key="4">
    <source>
        <dbReference type="ARBA" id="ARBA00022692"/>
    </source>
</evidence>
<feature type="transmembrane region" description="Helical" evidence="7">
    <location>
        <begin position="21"/>
        <end position="44"/>
    </location>
</feature>
<feature type="transmembrane region" description="Helical" evidence="7">
    <location>
        <begin position="76"/>
        <end position="98"/>
    </location>
</feature>
<accession>A0ABP9I7E6</accession>
<evidence type="ECO:0000259" key="8">
    <source>
        <dbReference type="PROSITE" id="PS50928"/>
    </source>
</evidence>
<evidence type="ECO:0000256" key="7">
    <source>
        <dbReference type="RuleBase" id="RU363032"/>
    </source>
</evidence>
<dbReference type="RefSeq" id="WP_345713363.1">
    <property type="nucleotide sequence ID" value="NZ_BAABIL010000486.1"/>
</dbReference>
<keyword evidence="3" id="KW-1003">Cell membrane</keyword>
<evidence type="ECO:0000256" key="2">
    <source>
        <dbReference type="ARBA" id="ARBA00022448"/>
    </source>
</evidence>
<feature type="transmembrane region" description="Helical" evidence="7">
    <location>
        <begin position="143"/>
        <end position="163"/>
    </location>
</feature>
<sequence length="296" mass="31480">MSAPTQAVLFDAPGPRARRKILVGSVLAAAAVLAVLVLVVLRLADRGQFEAELWAPLVDPRTEEFPLVWERLGGGLLVTLQAAAVAVVASLVVGVLLATARLGLGRTARLPVVGLIELLRGLPVVVTILVVDTLFRTIGFDVATFWSLVVGLTLYNCVIIAEITRAGVLSLPRGQVEAGLAVGLTRGQVMRLIQLPQALRAMLPAIISQLVVILKDTALASVVLSGVDDLLRVADRLRITLDNPLQTYFVVAVVYIVINLVLDRFAQWLQKRLSRGRQGGRAARAAMAAGEATTGA</sequence>
<keyword evidence="2 7" id="KW-0813">Transport</keyword>
<feature type="transmembrane region" description="Helical" evidence="7">
    <location>
        <begin position="201"/>
        <end position="225"/>
    </location>
</feature>
<dbReference type="InterPro" id="IPR043429">
    <property type="entry name" value="ArtM/GltK/GlnP/TcyL/YhdX-like"/>
</dbReference>
<keyword evidence="5 7" id="KW-1133">Transmembrane helix</keyword>
<protein>
    <submittedName>
        <fullName evidence="9">Amino acid ABC transporter permease</fullName>
    </submittedName>
</protein>
<dbReference type="PROSITE" id="PS50928">
    <property type="entry name" value="ABC_TM1"/>
    <property type="match status" value="1"/>
</dbReference>
<evidence type="ECO:0000256" key="3">
    <source>
        <dbReference type="ARBA" id="ARBA00022475"/>
    </source>
</evidence>
<feature type="transmembrane region" description="Helical" evidence="7">
    <location>
        <begin position="110"/>
        <end position="131"/>
    </location>
</feature>
<evidence type="ECO:0000256" key="6">
    <source>
        <dbReference type="ARBA" id="ARBA00023136"/>
    </source>
</evidence>
<comment type="subcellular location">
    <subcellularLocation>
        <location evidence="1 7">Cell membrane</location>
        <topology evidence="1 7">Multi-pass membrane protein</topology>
    </subcellularLocation>
</comment>
<feature type="transmembrane region" description="Helical" evidence="7">
    <location>
        <begin position="245"/>
        <end position="262"/>
    </location>
</feature>
<evidence type="ECO:0000256" key="1">
    <source>
        <dbReference type="ARBA" id="ARBA00004651"/>
    </source>
</evidence>
<evidence type="ECO:0000256" key="5">
    <source>
        <dbReference type="ARBA" id="ARBA00022989"/>
    </source>
</evidence>
<dbReference type="InterPro" id="IPR035906">
    <property type="entry name" value="MetI-like_sf"/>
</dbReference>
<comment type="similarity">
    <text evidence="7">Belongs to the binding-protein-dependent transport system permease family.</text>
</comment>
<name>A0ABP9I7E6_9ACTN</name>
<dbReference type="EMBL" id="BAABIL010000486">
    <property type="protein sequence ID" value="GAA4989743.1"/>
    <property type="molecule type" value="Genomic_DNA"/>
</dbReference>
<dbReference type="Gene3D" id="1.10.3720.10">
    <property type="entry name" value="MetI-like"/>
    <property type="match status" value="1"/>
</dbReference>
<dbReference type="PANTHER" id="PTHR30614">
    <property type="entry name" value="MEMBRANE COMPONENT OF AMINO ACID ABC TRANSPORTER"/>
    <property type="match status" value="1"/>
</dbReference>
<dbReference type="SUPFAM" id="SSF161098">
    <property type="entry name" value="MetI-like"/>
    <property type="match status" value="1"/>
</dbReference>
<evidence type="ECO:0000313" key="9">
    <source>
        <dbReference type="EMBL" id="GAA4989743.1"/>
    </source>
</evidence>
<feature type="domain" description="ABC transmembrane type-1" evidence="8">
    <location>
        <begin position="76"/>
        <end position="266"/>
    </location>
</feature>
<reference evidence="10" key="1">
    <citation type="journal article" date="2019" name="Int. J. Syst. Evol. Microbiol.">
        <title>The Global Catalogue of Microorganisms (GCM) 10K type strain sequencing project: providing services to taxonomists for standard genome sequencing and annotation.</title>
        <authorList>
            <consortium name="The Broad Institute Genomics Platform"/>
            <consortium name="The Broad Institute Genome Sequencing Center for Infectious Disease"/>
            <person name="Wu L."/>
            <person name="Ma J."/>
        </authorList>
    </citation>
    <scope>NUCLEOTIDE SEQUENCE [LARGE SCALE GENOMIC DNA]</scope>
    <source>
        <strain evidence="10">JCM 18126</strain>
    </source>
</reference>
<dbReference type="InterPro" id="IPR010065">
    <property type="entry name" value="AA_ABC_transptr_permease_3TM"/>
</dbReference>
<dbReference type="Pfam" id="PF00528">
    <property type="entry name" value="BPD_transp_1"/>
    <property type="match status" value="1"/>
</dbReference>
<keyword evidence="4 7" id="KW-0812">Transmembrane</keyword>
<evidence type="ECO:0000313" key="10">
    <source>
        <dbReference type="Proteomes" id="UP001501195"/>
    </source>
</evidence>
<gene>
    <name evidence="9" type="ORF">GCM10023225_28810</name>
</gene>
<dbReference type="NCBIfam" id="TIGR01726">
    <property type="entry name" value="HEQRo_perm_3TM"/>
    <property type="match status" value="1"/>
</dbReference>
<dbReference type="InterPro" id="IPR000515">
    <property type="entry name" value="MetI-like"/>
</dbReference>
<proteinExistence type="inferred from homology"/>
<organism evidence="9 10">
    <name type="scientific">Kineococcus glutinatus</name>
    <dbReference type="NCBI Taxonomy" id="1070872"/>
    <lineage>
        <taxon>Bacteria</taxon>
        <taxon>Bacillati</taxon>
        <taxon>Actinomycetota</taxon>
        <taxon>Actinomycetes</taxon>
        <taxon>Kineosporiales</taxon>
        <taxon>Kineosporiaceae</taxon>
        <taxon>Kineococcus</taxon>
    </lineage>
</organism>
<dbReference type="CDD" id="cd06261">
    <property type="entry name" value="TM_PBP2"/>
    <property type="match status" value="1"/>
</dbReference>
<keyword evidence="6 7" id="KW-0472">Membrane</keyword>
<dbReference type="Proteomes" id="UP001501195">
    <property type="component" value="Unassembled WGS sequence"/>
</dbReference>
<dbReference type="PANTHER" id="PTHR30614:SF21">
    <property type="entry name" value="AMINO ACID ABC TRANSPORTER PERMEASE"/>
    <property type="match status" value="1"/>
</dbReference>
<keyword evidence="10" id="KW-1185">Reference proteome</keyword>